<evidence type="ECO:0000313" key="1">
    <source>
        <dbReference type="EMBL" id="JAE35534.1"/>
    </source>
</evidence>
<reference evidence="1" key="2">
    <citation type="journal article" date="2015" name="Data Brief">
        <title>Shoot transcriptome of the giant reed, Arundo donax.</title>
        <authorList>
            <person name="Barrero R.A."/>
            <person name="Guerrero F.D."/>
            <person name="Moolhuijzen P."/>
            <person name="Goolsby J.A."/>
            <person name="Tidwell J."/>
            <person name="Bellgard S.E."/>
            <person name="Bellgard M.I."/>
        </authorList>
    </citation>
    <scope>NUCLEOTIDE SEQUENCE</scope>
    <source>
        <tissue evidence="1">Shoot tissue taken approximately 20 cm above the soil surface</tissue>
    </source>
</reference>
<organism evidence="1">
    <name type="scientific">Arundo donax</name>
    <name type="common">Giant reed</name>
    <name type="synonym">Donax arundinaceus</name>
    <dbReference type="NCBI Taxonomy" id="35708"/>
    <lineage>
        <taxon>Eukaryota</taxon>
        <taxon>Viridiplantae</taxon>
        <taxon>Streptophyta</taxon>
        <taxon>Embryophyta</taxon>
        <taxon>Tracheophyta</taxon>
        <taxon>Spermatophyta</taxon>
        <taxon>Magnoliopsida</taxon>
        <taxon>Liliopsida</taxon>
        <taxon>Poales</taxon>
        <taxon>Poaceae</taxon>
        <taxon>PACMAD clade</taxon>
        <taxon>Arundinoideae</taxon>
        <taxon>Arundineae</taxon>
        <taxon>Arundo</taxon>
    </lineage>
</organism>
<sequence length="30" mass="3235">MEILLGSIHTIYWGSHTNLGDSKGSFPCGL</sequence>
<reference evidence="1" key="1">
    <citation type="submission" date="2014-09" db="EMBL/GenBank/DDBJ databases">
        <authorList>
            <person name="Magalhaes I.L.F."/>
            <person name="Oliveira U."/>
            <person name="Santos F.R."/>
            <person name="Vidigal T.H.D.A."/>
            <person name="Brescovit A.D."/>
            <person name="Santos A.J."/>
        </authorList>
    </citation>
    <scope>NUCLEOTIDE SEQUENCE</scope>
    <source>
        <tissue evidence="1">Shoot tissue taken approximately 20 cm above the soil surface</tissue>
    </source>
</reference>
<accession>A0A0A9HI90</accession>
<name>A0A0A9HI90_ARUDO</name>
<protein>
    <submittedName>
        <fullName evidence="1">Umc2756</fullName>
    </submittedName>
</protein>
<proteinExistence type="predicted"/>
<dbReference type="AlphaFoldDB" id="A0A0A9HI90"/>
<dbReference type="EMBL" id="GBRH01162362">
    <property type="protein sequence ID" value="JAE35534.1"/>
    <property type="molecule type" value="Transcribed_RNA"/>
</dbReference>